<reference evidence="10" key="1">
    <citation type="journal article" date="2021" name="PeerJ">
        <title>Extensive microbial diversity within the chicken gut microbiome revealed by metagenomics and culture.</title>
        <authorList>
            <person name="Gilroy R."/>
            <person name="Ravi A."/>
            <person name="Getino M."/>
            <person name="Pursley I."/>
            <person name="Horton D.L."/>
            <person name="Alikhan N.F."/>
            <person name="Baker D."/>
            <person name="Gharbi K."/>
            <person name="Hall N."/>
            <person name="Watson M."/>
            <person name="Adriaenssens E.M."/>
            <person name="Foster-Nyarko E."/>
            <person name="Jarju S."/>
            <person name="Secka A."/>
            <person name="Antonio M."/>
            <person name="Oren A."/>
            <person name="Chaudhuri R.R."/>
            <person name="La Ragione R."/>
            <person name="Hildebrand F."/>
            <person name="Pallen M.J."/>
        </authorList>
    </citation>
    <scope>NUCLEOTIDE SEQUENCE</scope>
    <source>
        <strain evidence="10">CHK118-2852</strain>
    </source>
</reference>
<dbReference type="PANTHER" id="PTHR38481">
    <property type="entry name" value="HYALURONATE LYASE"/>
    <property type="match status" value="1"/>
</dbReference>
<keyword evidence="6 10" id="KW-0456">Lyase</keyword>
<dbReference type="SUPFAM" id="SSF48230">
    <property type="entry name" value="Chondroitin AC/alginate lyase"/>
    <property type="match status" value="1"/>
</dbReference>
<dbReference type="InterPro" id="IPR003159">
    <property type="entry name" value="Lyase_8_central_dom"/>
</dbReference>
<dbReference type="SUPFAM" id="SSF49863">
    <property type="entry name" value="Hyaluronate lyase-like, C-terminal domain"/>
    <property type="match status" value="1"/>
</dbReference>
<dbReference type="GO" id="GO:0016837">
    <property type="term" value="F:carbon-oxygen lyase activity, acting on polysaccharides"/>
    <property type="evidence" value="ECO:0007669"/>
    <property type="project" value="UniProtKB-ARBA"/>
</dbReference>
<dbReference type="PANTHER" id="PTHR38481:SF1">
    <property type="entry name" value="HYALURONATE LYASE"/>
    <property type="match status" value="1"/>
</dbReference>
<dbReference type="InterPro" id="IPR038970">
    <property type="entry name" value="Lyase_8"/>
</dbReference>
<dbReference type="SUPFAM" id="SSF74650">
    <property type="entry name" value="Galactose mutarotase-like"/>
    <property type="match status" value="1"/>
</dbReference>
<dbReference type="AlphaFoldDB" id="A0A9D2H0K0"/>
<evidence type="ECO:0000256" key="6">
    <source>
        <dbReference type="ARBA" id="ARBA00023239"/>
    </source>
</evidence>
<feature type="domain" description="Polysaccharide lyase family 8 C-terminal" evidence="8">
    <location>
        <begin position="613"/>
        <end position="682"/>
    </location>
</feature>
<gene>
    <name evidence="10" type="ORF">H9807_09835</name>
</gene>
<dbReference type="InterPro" id="IPR011071">
    <property type="entry name" value="Lyase_8-like_C"/>
</dbReference>
<comment type="subunit">
    <text evidence="3">Monomer.</text>
</comment>
<dbReference type="Pfam" id="PF08124">
    <property type="entry name" value="Lyase_8_N"/>
    <property type="match status" value="1"/>
</dbReference>
<evidence type="ECO:0000313" key="11">
    <source>
        <dbReference type="Proteomes" id="UP000824108"/>
    </source>
</evidence>
<evidence type="ECO:0000259" key="7">
    <source>
        <dbReference type="Pfam" id="PF02278"/>
    </source>
</evidence>
<dbReference type="Pfam" id="PF02884">
    <property type="entry name" value="Lyase_8_C"/>
    <property type="match status" value="1"/>
</dbReference>
<dbReference type="Proteomes" id="UP000824108">
    <property type="component" value="Unassembled WGS sequence"/>
</dbReference>
<dbReference type="InterPro" id="IPR008929">
    <property type="entry name" value="Chondroitin_lyas"/>
</dbReference>
<dbReference type="Gene3D" id="1.50.10.100">
    <property type="entry name" value="Chondroitin AC/alginate lyase"/>
    <property type="match status" value="1"/>
</dbReference>
<evidence type="ECO:0000313" key="10">
    <source>
        <dbReference type="EMBL" id="HIZ92396.1"/>
    </source>
</evidence>
<dbReference type="InterPro" id="IPR004103">
    <property type="entry name" value="Lyase_8_C"/>
</dbReference>
<keyword evidence="4" id="KW-0732">Signal</keyword>
<dbReference type="InterPro" id="IPR011013">
    <property type="entry name" value="Gal_mutarotase_sf_dom"/>
</dbReference>
<evidence type="ECO:0000256" key="4">
    <source>
        <dbReference type="ARBA" id="ARBA00022729"/>
    </source>
</evidence>
<comment type="caution">
    <text evidence="10">The sequence shown here is derived from an EMBL/GenBank/DDBJ whole genome shotgun (WGS) entry which is preliminary data.</text>
</comment>
<accession>A0A9D2H0K0</accession>
<evidence type="ECO:0000256" key="5">
    <source>
        <dbReference type="ARBA" id="ARBA00022837"/>
    </source>
</evidence>
<evidence type="ECO:0000259" key="8">
    <source>
        <dbReference type="Pfam" id="PF02884"/>
    </source>
</evidence>
<evidence type="ECO:0000256" key="2">
    <source>
        <dbReference type="ARBA" id="ARBA00006699"/>
    </source>
</evidence>
<comment type="similarity">
    <text evidence="2">Belongs to the polysaccharide lyase 8 family.</text>
</comment>
<dbReference type="Gene3D" id="2.60.220.10">
    <property type="entry name" value="Polysaccharide lyase family 8-like, C-terminal"/>
    <property type="match status" value="1"/>
</dbReference>
<dbReference type="GO" id="GO:0005975">
    <property type="term" value="P:carbohydrate metabolic process"/>
    <property type="evidence" value="ECO:0007669"/>
    <property type="project" value="InterPro"/>
</dbReference>
<reference evidence="10" key="2">
    <citation type="submission" date="2021-04" db="EMBL/GenBank/DDBJ databases">
        <authorList>
            <person name="Gilroy R."/>
        </authorList>
    </citation>
    <scope>NUCLEOTIDE SEQUENCE</scope>
    <source>
        <strain evidence="10">CHK118-2852</strain>
    </source>
</reference>
<dbReference type="EMBL" id="DXAV01000082">
    <property type="protein sequence ID" value="HIZ92396.1"/>
    <property type="molecule type" value="Genomic_DNA"/>
</dbReference>
<protein>
    <submittedName>
        <fullName evidence="10">Chondroitin lyase</fullName>
    </submittedName>
</protein>
<feature type="domain" description="Polysaccharide lyase 8 N-terminal alpha-helical" evidence="9">
    <location>
        <begin position="57"/>
        <end position="304"/>
    </location>
</feature>
<keyword evidence="5" id="KW-0106">Calcium</keyword>
<organism evidence="10 11">
    <name type="scientific">Candidatus Bacteroides merdavium</name>
    <dbReference type="NCBI Taxonomy" id="2838472"/>
    <lineage>
        <taxon>Bacteria</taxon>
        <taxon>Pseudomonadati</taxon>
        <taxon>Bacteroidota</taxon>
        <taxon>Bacteroidia</taxon>
        <taxon>Bacteroidales</taxon>
        <taxon>Bacteroidaceae</taxon>
        <taxon>Bacteroides</taxon>
    </lineage>
</organism>
<sequence length="735" mass="83472">MAVCKDIKVRIMAFYGIVCFLLLYPLKSSGAQVDKDFQCLRSLFVHQALDAEVDERKVKSIMTTLTPEGFWPGIDYTDVSRTGFRHTIHLDNLLLMARAYRQPASPLQGDEKLREKFDLALKYWLAHDFRCDNWWHNEIGTPGSFISLLLVMDESLTEEQKEGMLPIARRANLNAWGARPSGDRIKIAGMQAKTALFCRDEPELEMVLKVIEGEIKKVSPTERGIQADYSFHHRVDRVNNTLSYGLGYVDAFAEWASNVNGTRYAFSEKAVRMAVDYYLDGICKQMVYGRIEDPGIQNRDITRRHGRLVFSSVTPTRLMKVTDYRHEELENVVKAREGKDYTPASFAKFFWQSEHFVFQRPSFYTSVRMFSSRNRNMEEPYNGEGLKNHFRGDGTNYLSLDGEEYVNLAPVYDWSCIPGATTVRLEEMPSEKEIQKKGEMDFVGGVTDGLYGAAAFDFSSPHNPLHARKSWFFFDDMYVCLGTGIESDSEYPIVTTINQCRLSGEVVAGTSDETKVLASGSISSDCLTWVWHDYVGYIFPVGQSLEIKNDLVKGSWASVNRQTSSSKAIVTDSIFKLLLNHGKQPRGKEYVYYVVPHVDKEHLSRYVKHSPVQVLANTRQMQAVEHRENGVLYVACYEACKLDCGKGNILAIDTPGMYMLRFDTQGNILSLTVSDPTRKLSAMHLSVKGHCFPVGKAMLSSYEYDALSDMTEFVVRMPEDEYAGKSVVIELEKKK</sequence>
<name>A0A9D2H0K0_9BACE</name>
<dbReference type="InterPro" id="IPR012970">
    <property type="entry name" value="Lyase_8_alpha_N"/>
</dbReference>
<dbReference type="Gene3D" id="2.70.98.10">
    <property type="match status" value="1"/>
</dbReference>
<evidence type="ECO:0000256" key="1">
    <source>
        <dbReference type="ARBA" id="ARBA00001913"/>
    </source>
</evidence>
<dbReference type="InterPro" id="IPR014718">
    <property type="entry name" value="GH-type_carb-bd"/>
</dbReference>
<evidence type="ECO:0000259" key="9">
    <source>
        <dbReference type="Pfam" id="PF08124"/>
    </source>
</evidence>
<comment type="cofactor">
    <cofactor evidence="1">
        <name>Ca(2+)</name>
        <dbReference type="ChEBI" id="CHEBI:29108"/>
    </cofactor>
</comment>
<dbReference type="Pfam" id="PF02278">
    <property type="entry name" value="Lyase_8"/>
    <property type="match status" value="1"/>
</dbReference>
<dbReference type="GO" id="GO:0030246">
    <property type="term" value="F:carbohydrate binding"/>
    <property type="evidence" value="ECO:0007669"/>
    <property type="project" value="InterPro"/>
</dbReference>
<proteinExistence type="inferred from homology"/>
<evidence type="ECO:0000256" key="3">
    <source>
        <dbReference type="ARBA" id="ARBA00011245"/>
    </source>
</evidence>
<feature type="domain" description="Polysaccharide lyase family 8 central" evidence="7">
    <location>
        <begin position="348"/>
        <end position="598"/>
    </location>
</feature>
<dbReference type="GO" id="GO:0005576">
    <property type="term" value="C:extracellular region"/>
    <property type="evidence" value="ECO:0007669"/>
    <property type="project" value="InterPro"/>
</dbReference>